<keyword evidence="6" id="KW-1185">Reference proteome</keyword>
<dbReference type="PANTHER" id="PTHR24220:SF86">
    <property type="entry name" value="ABC TRANSPORTER ABCH.1"/>
    <property type="match status" value="1"/>
</dbReference>
<dbReference type="PROSITE" id="PS50893">
    <property type="entry name" value="ABC_TRANSPORTER_2"/>
    <property type="match status" value="1"/>
</dbReference>
<dbReference type="PROSITE" id="PS00211">
    <property type="entry name" value="ABC_TRANSPORTER_1"/>
    <property type="match status" value="1"/>
</dbReference>
<sequence>MALIELQGVEKVYRMGQGRVTALGGVDLTVDEGEFTAVMGPSGSGKSTLMHIIGCLDRPTAGSYRFMGREVGGLSETELARLRNRQFGFVFQRFFLLPRYRVWENVALPLAYAGVDRRRRRERAWELLNRVGLEGREEHFPNQLSGGQQQRVAIARALANRPAVLLADEPTGNLDSVTSAEILALFATLHRQGHTILLVTHDPAVAQQARRVVYIRDGRIQQDERREAR</sequence>
<dbReference type="Pfam" id="PF00005">
    <property type="entry name" value="ABC_tran"/>
    <property type="match status" value="1"/>
</dbReference>
<dbReference type="FunFam" id="3.40.50.300:FF:000032">
    <property type="entry name" value="Export ABC transporter ATP-binding protein"/>
    <property type="match status" value="1"/>
</dbReference>
<keyword evidence="3" id="KW-0067">ATP-binding</keyword>
<dbReference type="STRING" id="644966.Tmar_1997"/>
<dbReference type="GO" id="GO:0005886">
    <property type="term" value="C:plasma membrane"/>
    <property type="evidence" value="ECO:0007669"/>
    <property type="project" value="TreeGrafter"/>
</dbReference>
<organism evidence="5 6">
    <name type="scientific">Thermaerobacter marianensis (strain ATCC 700841 / DSM 12885 / JCM 10246 / 7p75a)</name>
    <dbReference type="NCBI Taxonomy" id="644966"/>
    <lineage>
        <taxon>Bacteria</taxon>
        <taxon>Bacillati</taxon>
        <taxon>Bacillota</taxon>
        <taxon>Clostridia</taxon>
        <taxon>Eubacteriales</taxon>
        <taxon>Clostridiales Family XVII. Incertae Sedis</taxon>
        <taxon>Thermaerobacter</taxon>
    </lineage>
</organism>
<dbReference type="InterPro" id="IPR015854">
    <property type="entry name" value="ABC_transpr_LolD-like"/>
</dbReference>
<dbReference type="HOGENOM" id="CLU_000604_1_22_9"/>
<dbReference type="SUPFAM" id="SSF52540">
    <property type="entry name" value="P-loop containing nucleoside triphosphate hydrolases"/>
    <property type="match status" value="1"/>
</dbReference>
<gene>
    <name evidence="5" type="ordered locus">Tmar_1997</name>
</gene>
<name>E6SJ55_THEM7</name>
<dbReference type="GO" id="GO:0022857">
    <property type="term" value="F:transmembrane transporter activity"/>
    <property type="evidence" value="ECO:0007669"/>
    <property type="project" value="TreeGrafter"/>
</dbReference>
<dbReference type="CDD" id="cd03255">
    <property type="entry name" value="ABC_MJ0796_LolCDE_FtsE"/>
    <property type="match status" value="1"/>
</dbReference>
<evidence type="ECO:0000256" key="2">
    <source>
        <dbReference type="ARBA" id="ARBA00022741"/>
    </source>
</evidence>
<accession>E6SJ55</accession>
<dbReference type="SMART" id="SM00382">
    <property type="entry name" value="AAA"/>
    <property type="match status" value="1"/>
</dbReference>
<dbReference type="GO" id="GO:0016887">
    <property type="term" value="F:ATP hydrolysis activity"/>
    <property type="evidence" value="ECO:0007669"/>
    <property type="project" value="InterPro"/>
</dbReference>
<dbReference type="InterPro" id="IPR017911">
    <property type="entry name" value="MacB-like_ATP-bd"/>
</dbReference>
<dbReference type="InterPro" id="IPR003439">
    <property type="entry name" value="ABC_transporter-like_ATP-bd"/>
</dbReference>
<dbReference type="EMBL" id="CP002344">
    <property type="protein sequence ID" value="ADU52079.1"/>
    <property type="molecule type" value="Genomic_DNA"/>
</dbReference>
<evidence type="ECO:0000256" key="1">
    <source>
        <dbReference type="ARBA" id="ARBA00022448"/>
    </source>
</evidence>
<dbReference type="InterPro" id="IPR003593">
    <property type="entry name" value="AAA+_ATPase"/>
</dbReference>
<dbReference type="InterPro" id="IPR017871">
    <property type="entry name" value="ABC_transporter-like_CS"/>
</dbReference>
<dbReference type="OrthoDB" id="9802264at2"/>
<proteinExistence type="predicted"/>
<evidence type="ECO:0000259" key="4">
    <source>
        <dbReference type="PROSITE" id="PS50893"/>
    </source>
</evidence>
<dbReference type="eggNOG" id="COG1136">
    <property type="taxonomic scope" value="Bacteria"/>
</dbReference>
<evidence type="ECO:0000313" key="6">
    <source>
        <dbReference type="Proteomes" id="UP000008915"/>
    </source>
</evidence>
<dbReference type="GO" id="GO:0098796">
    <property type="term" value="C:membrane protein complex"/>
    <property type="evidence" value="ECO:0007669"/>
    <property type="project" value="UniProtKB-ARBA"/>
</dbReference>
<dbReference type="PANTHER" id="PTHR24220">
    <property type="entry name" value="IMPORT ATP-BINDING PROTEIN"/>
    <property type="match status" value="1"/>
</dbReference>
<evidence type="ECO:0000313" key="5">
    <source>
        <dbReference type="EMBL" id="ADU52079.1"/>
    </source>
</evidence>
<reference evidence="6" key="2">
    <citation type="journal article" date="2010" name="Stand. Genomic Sci.">
        <title>Complete genome sequence of Thermaerobacter marianensis type strain (7p75aT).</title>
        <authorList>
            <person name="Han C."/>
            <person name="Gu W."/>
            <person name="Zhang X."/>
            <person name="Lapidus A."/>
            <person name="Nolan M."/>
            <person name="Copeland A."/>
            <person name="Lucas S."/>
            <person name="Glavina Del Rio T."/>
            <person name="Tice H."/>
            <person name="Cheng J."/>
            <person name="Tapia R."/>
            <person name="Goodwin L."/>
            <person name="Pitluck S."/>
            <person name="Pagani I."/>
            <person name="Ivanova N."/>
            <person name="Mavromatis K."/>
            <person name="Mikhailova N."/>
            <person name="Pati A."/>
            <person name="Chen A."/>
            <person name="Palaniappan K."/>
            <person name="Land M."/>
            <person name="Hauser L."/>
            <person name="Chang Y."/>
            <person name="Jeffries C."/>
            <person name="Schneider S."/>
            <person name="Rohde M."/>
            <person name="Goker M."/>
            <person name="Pukall R."/>
            <person name="Woyke T."/>
            <person name="Bristow J."/>
            <person name="Eisen J."/>
            <person name="Markowitz V."/>
            <person name="Hugenholtz P."/>
            <person name="Kyrpides N."/>
            <person name="Klenk H."/>
            <person name="Detter J."/>
        </authorList>
    </citation>
    <scope>NUCLEOTIDE SEQUENCE [LARGE SCALE GENOMIC DNA]</scope>
    <source>
        <strain evidence="6">ATCC 700841 / DSM 12885 / JCM 10246 / 7p75a</strain>
    </source>
</reference>
<keyword evidence="2" id="KW-0547">Nucleotide-binding</keyword>
<dbReference type="AlphaFoldDB" id="E6SJ55"/>
<dbReference type="GO" id="GO:0005524">
    <property type="term" value="F:ATP binding"/>
    <property type="evidence" value="ECO:0007669"/>
    <property type="project" value="UniProtKB-KW"/>
</dbReference>
<evidence type="ECO:0000256" key="3">
    <source>
        <dbReference type="ARBA" id="ARBA00022840"/>
    </source>
</evidence>
<protein>
    <submittedName>
        <fullName evidence="5">ABC transporter related protein</fullName>
    </submittedName>
</protein>
<dbReference type="RefSeq" id="WP_013496379.1">
    <property type="nucleotide sequence ID" value="NC_014831.1"/>
</dbReference>
<keyword evidence="1" id="KW-0813">Transport</keyword>
<dbReference type="Proteomes" id="UP000008915">
    <property type="component" value="Chromosome"/>
</dbReference>
<dbReference type="Gene3D" id="3.40.50.300">
    <property type="entry name" value="P-loop containing nucleotide triphosphate hydrolases"/>
    <property type="match status" value="1"/>
</dbReference>
<feature type="domain" description="ABC transporter" evidence="4">
    <location>
        <begin position="4"/>
        <end position="228"/>
    </location>
</feature>
<dbReference type="InterPro" id="IPR027417">
    <property type="entry name" value="P-loop_NTPase"/>
</dbReference>
<dbReference type="KEGG" id="tmr:Tmar_1997"/>
<reference evidence="5 6" key="1">
    <citation type="journal article" date="2010" name="Stand. Genomic Sci.">
        <title>Complete genome sequence of Thermaerobacter marianensis type strain (7p75a).</title>
        <authorList>
            <person name="Han C."/>
            <person name="Gu W."/>
            <person name="Zhang X."/>
            <person name="Lapidus A."/>
            <person name="Nolan M."/>
            <person name="Copeland A."/>
            <person name="Lucas S."/>
            <person name="Del Rio T.G."/>
            <person name="Tice H."/>
            <person name="Cheng J.F."/>
            <person name="Tapia R."/>
            <person name="Goodwin L."/>
            <person name="Pitluck S."/>
            <person name="Pagani I."/>
            <person name="Ivanova N."/>
            <person name="Mavromatis K."/>
            <person name="Mikhailova N."/>
            <person name="Pati A."/>
            <person name="Chen A."/>
            <person name="Palaniappan K."/>
            <person name="Land M."/>
            <person name="Hauser L."/>
            <person name="Chang Y.J."/>
            <person name="Jeffries C.D."/>
            <person name="Schneider S."/>
            <person name="Rohde M."/>
            <person name="Goker M."/>
            <person name="Pukall R."/>
            <person name="Woyke T."/>
            <person name="Bristow J."/>
            <person name="Eisen J.A."/>
            <person name="Markowitz V."/>
            <person name="Hugenholtz P."/>
            <person name="Kyrpides N.C."/>
            <person name="Klenk H.P."/>
            <person name="Detter J.C."/>
        </authorList>
    </citation>
    <scope>NUCLEOTIDE SEQUENCE [LARGE SCALE GENOMIC DNA]</scope>
    <source>
        <strain evidence="6">ATCC 700841 / DSM 12885 / JCM 10246 / 7p75a</strain>
    </source>
</reference>